<reference evidence="2 3" key="1">
    <citation type="submission" date="2020-08" db="EMBL/GenBank/DDBJ databases">
        <title>Sequencing the genomes of 1000 actinobacteria strains.</title>
        <authorList>
            <person name="Klenk H.-P."/>
        </authorList>
    </citation>
    <scope>NUCLEOTIDE SEQUENCE [LARGE SCALE GENOMIC DNA]</scope>
    <source>
        <strain evidence="2 3">DSM 105498</strain>
    </source>
</reference>
<comment type="caution">
    <text evidence="2">The sequence shown here is derived from an EMBL/GenBank/DDBJ whole genome shotgun (WGS) entry which is preliminary data.</text>
</comment>
<feature type="region of interest" description="Disordered" evidence="1">
    <location>
        <begin position="1"/>
        <end position="32"/>
    </location>
</feature>
<dbReference type="AlphaFoldDB" id="A0A7W4VWX2"/>
<proteinExistence type="predicted"/>
<name>A0A7W4VWX2_9ACTN</name>
<organism evidence="2 3">
    <name type="scientific">Nocardioides soli</name>
    <dbReference type="NCBI Taxonomy" id="1036020"/>
    <lineage>
        <taxon>Bacteria</taxon>
        <taxon>Bacillati</taxon>
        <taxon>Actinomycetota</taxon>
        <taxon>Actinomycetes</taxon>
        <taxon>Propionibacteriales</taxon>
        <taxon>Nocardioidaceae</taxon>
        <taxon>Nocardioides</taxon>
    </lineage>
</organism>
<keyword evidence="3" id="KW-1185">Reference proteome</keyword>
<accession>A0A7W4VWX2</accession>
<protein>
    <submittedName>
        <fullName evidence="2">Uncharacterized protein</fullName>
    </submittedName>
</protein>
<evidence type="ECO:0000313" key="2">
    <source>
        <dbReference type="EMBL" id="MBB3043283.1"/>
    </source>
</evidence>
<gene>
    <name evidence="2" type="ORF">FHU40_003101</name>
</gene>
<evidence type="ECO:0000313" key="3">
    <source>
        <dbReference type="Proteomes" id="UP000589626"/>
    </source>
</evidence>
<dbReference type="Proteomes" id="UP000589626">
    <property type="component" value="Unassembled WGS sequence"/>
</dbReference>
<sequence length="80" mass="8394">MPGKPRGGEVTTPAGAGVEERSTGSVAVPVNPKGPWNSYFQGPFTYVGTVSGPGWAGVRRRSLRDHVSADSPVTGRLCPW</sequence>
<dbReference type="EMBL" id="JACHWR010000002">
    <property type="protein sequence ID" value="MBB3043283.1"/>
    <property type="molecule type" value="Genomic_DNA"/>
</dbReference>
<evidence type="ECO:0000256" key="1">
    <source>
        <dbReference type="SAM" id="MobiDB-lite"/>
    </source>
</evidence>